<proteinExistence type="predicted"/>
<dbReference type="InterPro" id="IPR055557">
    <property type="entry name" value="DUF7133"/>
</dbReference>
<evidence type="ECO:0000313" key="2">
    <source>
        <dbReference type="EMBL" id="SVB03566.1"/>
    </source>
</evidence>
<dbReference type="Gene3D" id="2.120.10.30">
    <property type="entry name" value="TolB, C-terminal domain"/>
    <property type="match status" value="1"/>
</dbReference>
<accession>A0A382AQ23</accession>
<dbReference type="Gene3D" id="1.25.10.10">
    <property type="entry name" value="Leucine-rich Repeat Variant"/>
    <property type="match status" value="1"/>
</dbReference>
<dbReference type="PANTHER" id="PTHR33546">
    <property type="entry name" value="LARGE, MULTIFUNCTIONAL SECRETED PROTEIN-RELATED"/>
    <property type="match status" value="1"/>
</dbReference>
<reference evidence="2" key="1">
    <citation type="submission" date="2018-05" db="EMBL/GenBank/DDBJ databases">
        <authorList>
            <person name="Lanie J.A."/>
            <person name="Ng W.-L."/>
            <person name="Kazmierczak K.M."/>
            <person name="Andrzejewski T.M."/>
            <person name="Davidsen T.M."/>
            <person name="Wayne K.J."/>
            <person name="Tettelin H."/>
            <person name="Glass J.I."/>
            <person name="Rusch D."/>
            <person name="Podicherti R."/>
            <person name="Tsui H.-C.T."/>
            <person name="Winkler M.E."/>
        </authorList>
    </citation>
    <scope>NUCLEOTIDE SEQUENCE</scope>
</reference>
<dbReference type="InterPro" id="IPR011041">
    <property type="entry name" value="Quinoprot_gluc/sorb_DH_b-prop"/>
</dbReference>
<dbReference type="InterPro" id="IPR013428">
    <property type="entry name" value="Membrane-bound_put_N"/>
</dbReference>
<dbReference type="AlphaFoldDB" id="A0A382AQ23"/>
<gene>
    <name evidence="2" type="ORF">METZ01_LOCUS156420</name>
</gene>
<dbReference type="Pfam" id="PF23500">
    <property type="entry name" value="DUF7133"/>
    <property type="match status" value="1"/>
</dbReference>
<dbReference type="PANTHER" id="PTHR33546:SF1">
    <property type="entry name" value="LARGE, MULTIFUNCTIONAL SECRETED PROTEIN"/>
    <property type="match status" value="1"/>
</dbReference>
<dbReference type="InterPro" id="IPR011989">
    <property type="entry name" value="ARM-like"/>
</dbReference>
<dbReference type="InterPro" id="IPR011042">
    <property type="entry name" value="6-blade_b-propeller_TolB-like"/>
</dbReference>
<evidence type="ECO:0000259" key="1">
    <source>
        <dbReference type="Pfam" id="PF23500"/>
    </source>
</evidence>
<sequence>SFDAMGRLYVVEMIGYSEHQDANAGRIRLLEDTDHDGKFDRSTIFAQGLAWPTAVITYDGGVFVGVTPKILYLKDTNGDGKADINRTVFEGFGTGRSRLNVQAMFNSFRWGLDNRIHGATSSSGGKVKDGAGKTISLSGRNFSFNPRTMELRSEGSSAQHGMSFDDYGRQFICSNSSHIMALMYPSRYSGRNKHYAMPSQRVSVAVDGGSAPVFRLSPDEPWRIVRTRWRVAKAVRGPVEGGGRVSGYFTAATGITIYRGDALGEDFLGNAFIADTGSNLIHRKRLHYDGVQPVARRPKGEEKREFVASTDNWFRPVQFANAPDGCLYVADMYRETIEHPWSIPESIKKYLDLDSGNDRGRIWRIAPKGFKPPKRKLPGKVKTAQLVGLLDHANGWTRNCAARLIYERQDKGIVPALTKLAAESQSSLGRIHALWALHGLGALKKEHVLQALEGGKSEVRTQAMILAEHFADQAEVTKEVYAQVSHSDKHVLYQLALTASRLPESDSKKLALAMALGKAGGDRWIEAAVMNAFTDDLGNMWVAMHGAPTVSAAAKIEFLKLIGRRNRPEEVAKAVLVIARRPPNAGTIAWMNALGKAASRLPGLEKEALHWLTLPAREKSDAELISAMKLVVRQGYGVAAPALLDAARNRKSDAVRVAVVQSLAQFQQPQVGSDLLSLWPKASSRVRAEIMASLVTRPERVTALLKALETKVVAKADISASTLNTLRAQKDNGFRSRVTKLFGAPEKTKTRQQVINEYLP</sequence>
<feature type="non-terminal residue" evidence="2">
    <location>
        <position position="1"/>
    </location>
</feature>
<dbReference type="SUPFAM" id="SSF48371">
    <property type="entry name" value="ARM repeat"/>
    <property type="match status" value="1"/>
</dbReference>
<dbReference type="SUPFAM" id="SSF50952">
    <property type="entry name" value="Soluble quinoprotein glucose dehydrogenase"/>
    <property type="match status" value="1"/>
</dbReference>
<dbReference type="InterPro" id="IPR016024">
    <property type="entry name" value="ARM-type_fold"/>
</dbReference>
<feature type="non-terminal residue" evidence="2">
    <location>
        <position position="760"/>
    </location>
</feature>
<protein>
    <recommendedName>
        <fullName evidence="1">DUF7133 domain-containing protein</fullName>
    </recommendedName>
</protein>
<dbReference type="EMBL" id="UINC01026322">
    <property type="protein sequence ID" value="SVB03566.1"/>
    <property type="molecule type" value="Genomic_DNA"/>
</dbReference>
<name>A0A382AQ23_9ZZZZ</name>
<feature type="domain" description="DUF7133" evidence="1">
    <location>
        <begin position="2"/>
        <end position="368"/>
    </location>
</feature>
<dbReference type="NCBIfam" id="TIGR02604">
    <property type="entry name" value="Piru_Ver_Nterm"/>
    <property type="match status" value="1"/>
</dbReference>
<organism evidence="2">
    <name type="scientific">marine metagenome</name>
    <dbReference type="NCBI Taxonomy" id="408172"/>
    <lineage>
        <taxon>unclassified sequences</taxon>
        <taxon>metagenomes</taxon>
        <taxon>ecological metagenomes</taxon>
    </lineage>
</organism>